<feature type="signal peptide" evidence="15">
    <location>
        <begin position="1"/>
        <end position="21"/>
    </location>
</feature>
<dbReference type="InterPro" id="IPR001926">
    <property type="entry name" value="TrpB-like_PALP"/>
</dbReference>
<keyword evidence="15" id="KW-0732">Signal</keyword>
<comment type="caution">
    <text evidence="17">The sequence shown here is derived from an EMBL/GenBank/DDBJ whole genome shotgun (WGS) entry which is preliminary data.</text>
</comment>
<evidence type="ECO:0000256" key="9">
    <source>
        <dbReference type="ARBA" id="ARBA00022822"/>
    </source>
</evidence>
<feature type="compositionally biased region" description="Gly residues" evidence="14">
    <location>
        <begin position="1378"/>
        <end position="1388"/>
    </location>
</feature>
<keyword evidence="12" id="KW-0456">Lyase</keyword>
<evidence type="ECO:0000256" key="15">
    <source>
        <dbReference type="SAM" id="SignalP"/>
    </source>
</evidence>
<dbReference type="PANTHER" id="PTHR48077:SF3">
    <property type="entry name" value="TRYPTOPHAN SYNTHASE"/>
    <property type="match status" value="1"/>
</dbReference>
<evidence type="ECO:0000256" key="8">
    <source>
        <dbReference type="ARBA" id="ARBA00022605"/>
    </source>
</evidence>
<feature type="region of interest" description="Disordered" evidence="14">
    <location>
        <begin position="713"/>
        <end position="735"/>
    </location>
</feature>
<dbReference type="FunFam" id="3.40.50.1100:FF:000004">
    <property type="entry name" value="Tryptophan synthase beta chain"/>
    <property type="match status" value="1"/>
</dbReference>
<reference evidence="17 18" key="1">
    <citation type="submission" date="2024-10" db="EMBL/GenBank/DDBJ databases">
        <title>Updated reference genomes for cyclostephanoid diatoms.</title>
        <authorList>
            <person name="Roberts W.R."/>
            <person name="Alverson A.J."/>
        </authorList>
    </citation>
    <scope>NUCLEOTIDE SEQUENCE [LARGE SCALE GENOMIC DNA]</scope>
    <source>
        <strain evidence="17 18">AJA232-27</strain>
    </source>
</reference>
<dbReference type="Gene3D" id="3.40.50.1100">
    <property type="match status" value="2"/>
</dbReference>
<evidence type="ECO:0000256" key="10">
    <source>
        <dbReference type="ARBA" id="ARBA00022898"/>
    </source>
</evidence>
<evidence type="ECO:0000313" key="18">
    <source>
        <dbReference type="Proteomes" id="UP001530293"/>
    </source>
</evidence>
<dbReference type="FunFam" id="3.20.20.70:FF:000037">
    <property type="entry name" value="Tryptophan synthase alpha chain"/>
    <property type="match status" value="1"/>
</dbReference>
<dbReference type="CDD" id="cd06446">
    <property type="entry name" value="Trp-synth_B"/>
    <property type="match status" value="1"/>
</dbReference>
<keyword evidence="8" id="KW-0028">Amino-acid biosynthesis</keyword>
<proteinExistence type="inferred from homology"/>
<evidence type="ECO:0000313" key="17">
    <source>
        <dbReference type="EMBL" id="KAL3761335.1"/>
    </source>
</evidence>
<dbReference type="CDD" id="cd04724">
    <property type="entry name" value="Tryptophan_synthase_alpha"/>
    <property type="match status" value="1"/>
</dbReference>
<comment type="similarity">
    <text evidence="4">In the C-terminal section; belongs to the TrpB family.</text>
</comment>
<feature type="region of interest" description="Disordered" evidence="14">
    <location>
        <begin position="1203"/>
        <end position="1248"/>
    </location>
</feature>
<evidence type="ECO:0000256" key="11">
    <source>
        <dbReference type="ARBA" id="ARBA00023141"/>
    </source>
</evidence>
<dbReference type="InterPro" id="IPR023026">
    <property type="entry name" value="Trp_synth_beta/beta-like"/>
</dbReference>
<dbReference type="Pfam" id="PF00291">
    <property type="entry name" value="PALP"/>
    <property type="match status" value="1"/>
</dbReference>
<dbReference type="Proteomes" id="UP001530293">
    <property type="component" value="Unassembled WGS sequence"/>
</dbReference>
<feature type="domain" description="Tryptophan synthase beta chain-like PALP" evidence="16">
    <location>
        <begin position="331"/>
        <end position="656"/>
    </location>
</feature>
<dbReference type="NCBIfam" id="TIGR00263">
    <property type="entry name" value="trpB"/>
    <property type="match status" value="1"/>
</dbReference>
<sequence>MCTLTFTIIFEFLLCPVDTPAILLAMQEGGASIIELGVPYTDPQADGATIQQTNQVAIKAGTSDITQCLDMIKEARSQGLTVPVVLMGYYNPFFQFGIDDMCAKAKEYGADGFIVVDLPPEEGAELAKSCNKYGLSNIPLIAPTTTDERMEHLAKTASTFIYCVSTTGVTGARAELPPDLSEFIARVRTHTDLPLAVGFGISTPQMVQSVANISDGVVVGSAILKAVQQAGDTTAQRVDAVKKIVSDLCAGCKQGTDVANQATVLGRKLEDDVADEIAKLNIHKRFGKFGGQFIPETLSEAFREIEEEYFKIKDDPDFLAELDVYRRDFVGGPTPLHKADRLTEMCGGATIWLKREDLAHTGAHKINNAIGQALLAKRIGKPRIIAETGAGQHGVATATICAKLGLDCTVYMGAVDVERQKLNVFRMNTLGAKVVPVTEGQATLKDAINEAMRDWVTNVRNTHYLIGSAVGPHPFPTIVRNFQSVMGKEMRAQMLEKAGKLPDVVIACVGGGSNAIGAFYPFVEDSGVELHGVEAAGHGIDKFEEHCATLTKGTPGVLQGAFTYVIQEKSGQTLNTHSVSAGLDYPGVGPEHAFLKDSGRAKYTAVTDDEALEGFKMMCQYEGIIPALETSHAIYYAIQLAKTLPKDKDIVINMSGRGDKDMPQVARIMGVQVHAIMYSTDEEKATTTASSASSSRAIDNALQVLAATASNDHLRERYRDDKSSTSNTSSISHDGGVLLMNRTVNAAAAAAGRGNGDDKSSDANSEDDESGSGCSGSSSSAVISKTTGLRKGKWTVEEEEYATRFIHYFSSGLLCLPEGKTLRASLAEKLQCDPMRITKKYGGASCLGNKISKLCNRPRFLAQDIEMARLEIARLERRFHLRMAQGGDVPLPPDNENDFSAVDMHAVASSSPHLSANAAALAPSGGAMHMNASFPQLSAAPSVSVMRPVTTSMINTTSQSTLTIPQATTTPGMSSYLATLAGNAQLAAAAASISPAALMVGVPTQQQQQLPQPAPAPLIQQQINPIVQQQLNPNMNNSQTVSQAMAAVPAVNWPMVFQGISQAGINNTTAGQLQALAALSPSTMKQIQLQILAATTTTATPTVPQNPPPPQQAPLAWAASAPATPDAASLFSSLQLAAARQVQSGLAATGGLPSSAGLQNAALSFGQATGPVQQNFIVGTNSSTPATSVSSTQAPPHSKLIGLHVQQQQQQASQGQLPVKRVSDTASVLQREASTLSSSSSSPNTTGNNMEEFLIKLRQRHAEAVEQARREQAADRASKKQKTNNGAGSSTNSGIVTLLPFEHATTESSGSGCTTNEGSTSSVENVPASDETRNDGSTSSNSSSEEDDAESGGQASSSSSHHKPSIPLRKRFRSENNGGVGGGNGGGITRRNLADHNYRMAEEMKNQDK</sequence>
<dbReference type="InterPro" id="IPR006653">
    <property type="entry name" value="Trp_synth_b_CS"/>
</dbReference>
<dbReference type="NCBIfam" id="TIGR00262">
    <property type="entry name" value="trpA"/>
    <property type="match status" value="1"/>
</dbReference>
<dbReference type="InterPro" id="IPR002028">
    <property type="entry name" value="Trp_synthase_suA"/>
</dbReference>
<comment type="similarity">
    <text evidence="5">In the N-terminal section; belongs to the TrpA family.</text>
</comment>
<dbReference type="Pfam" id="PF00290">
    <property type="entry name" value="Trp_syntA"/>
    <property type="match status" value="1"/>
</dbReference>
<evidence type="ECO:0000256" key="13">
    <source>
        <dbReference type="ARBA" id="ARBA00049047"/>
    </source>
</evidence>
<evidence type="ECO:0000256" key="7">
    <source>
        <dbReference type="ARBA" id="ARBA00018724"/>
    </source>
</evidence>
<keyword evidence="9" id="KW-0822">Tryptophan biosynthesis</keyword>
<evidence type="ECO:0000259" key="16">
    <source>
        <dbReference type="Pfam" id="PF00291"/>
    </source>
</evidence>
<dbReference type="Gene3D" id="3.20.20.70">
    <property type="entry name" value="Aldolase class I"/>
    <property type="match status" value="1"/>
</dbReference>
<feature type="compositionally biased region" description="Basic residues" evidence="14">
    <location>
        <begin position="1360"/>
        <end position="1372"/>
    </location>
</feature>
<dbReference type="EMBL" id="JALLBG020000151">
    <property type="protein sequence ID" value="KAL3761335.1"/>
    <property type="molecule type" value="Genomic_DNA"/>
</dbReference>
<dbReference type="HAMAP" id="MF_00131">
    <property type="entry name" value="Trp_synth_alpha"/>
    <property type="match status" value="1"/>
</dbReference>
<feature type="compositionally biased region" description="Polar residues" evidence="14">
    <location>
        <begin position="1306"/>
        <end position="1324"/>
    </location>
</feature>
<evidence type="ECO:0000256" key="2">
    <source>
        <dbReference type="ARBA" id="ARBA00003365"/>
    </source>
</evidence>
<dbReference type="PANTHER" id="PTHR48077">
    <property type="entry name" value="TRYPTOPHAN SYNTHASE-RELATED"/>
    <property type="match status" value="1"/>
</dbReference>
<evidence type="ECO:0000256" key="3">
    <source>
        <dbReference type="ARBA" id="ARBA00004733"/>
    </source>
</evidence>
<keyword evidence="11" id="KW-0057">Aromatic amino acid biosynthesis</keyword>
<dbReference type="InterPro" id="IPR013785">
    <property type="entry name" value="Aldolase_TIM"/>
</dbReference>
<evidence type="ECO:0000256" key="14">
    <source>
        <dbReference type="SAM" id="MobiDB-lite"/>
    </source>
</evidence>
<dbReference type="InterPro" id="IPR036052">
    <property type="entry name" value="TrpB-like_PALP_sf"/>
</dbReference>
<protein>
    <recommendedName>
        <fullName evidence="7">Tryptophan synthase</fullName>
        <ecNumber evidence="6">4.2.1.20</ecNumber>
    </recommendedName>
</protein>
<evidence type="ECO:0000256" key="6">
    <source>
        <dbReference type="ARBA" id="ARBA00012043"/>
    </source>
</evidence>
<comment type="function">
    <text evidence="2">The alpha subunit is responsible for the aldol cleavage of indoleglycerol phosphate to indole and glyceraldehyde 3-phosphate.</text>
</comment>
<comment type="catalytic activity">
    <reaction evidence="13">
        <text>(1S,2R)-1-C-(indol-3-yl)glycerol 3-phosphate + L-serine = D-glyceraldehyde 3-phosphate + L-tryptophan + H2O</text>
        <dbReference type="Rhea" id="RHEA:10532"/>
        <dbReference type="ChEBI" id="CHEBI:15377"/>
        <dbReference type="ChEBI" id="CHEBI:33384"/>
        <dbReference type="ChEBI" id="CHEBI:57912"/>
        <dbReference type="ChEBI" id="CHEBI:58866"/>
        <dbReference type="ChEBI" id="CHEBI:59776"/>
        <dbReference type="EC" id="4.2.1.20"/>
    </reaction>
</comment>
<dbReference type="HAMAP" id="MF_00133">
    <property type="entry name" value="Trp_synth_beta"/>
    <property type="match status" value="1"/>
</dbReference>
<dbReference type="SUPFAM" id="SSF53686">
    <property type="entry name" value="Tryptophan synthase beta subunit-like PLP-dependent enzymes"/>
    <property type="match status" value="1"/>
</dbReference>
<evidence type="ECO:0000256" key="4">
    <source>
        <dbReference type="ARBA" id="ARBA00005761"/>
    </source>
</evidence>
<feature type="compositionally biased region" description="Polar residues" evidence="14">
    <location>
        <begin position="1224"/>
        <end position="1236"/>
    </location>
</feature>
<dbReference type="SUPFAM" id="SSF51366">
    <property type="entry name" value="Ribulose-phoshate binding barrel"/>
    <property type="match status" value="1"/>
</dbReference>
<feature type="compositionally biased region" description="Low complexity" evidence="14">
    <location>
        <begin position="1206"/>
        <end position="1216"/>
    </location>
</feature>
<dbReference type="InterPro" id="IPR006654">
    <property type="entry name" value="Trp_synth_beta"/>
</dbReference>
<dbReference type="EC" id="4.2.1.20" evidence="6"/>
<keyword evidence="10" id="KW-0663">Pyridoxal phosphate</keyword>
<feature type="compositionally biased region" description="Low complexity" evidence="14">
    <location>
        <begin position="771"/>
        <end position="780"/>
    </location>
</feature>
<feature type="region of interest" description="Disordered" evidence="14">
    <location>
        <begin position="1261"/>
        <end position="1395"/>
    </location>
</feature>
<feature type="region of interest" description="Disordered" evidence="14">
    <location>
        <begin position="749"/>
        <end position="781"/>
    </location>
</feature>
<feature type="compositionally biased region" description="Basic and acidic residues" evidence="14">
    <location>
        <begin position="713"/>
        <end position="723"/>
    </location>
</feature>
<feature type="compositionally biased region" description="Polar residues" evidence="14">
    <location>
        <begin position="1283"/>
        <end position="1295"/>
    </location>
</feature>
<evidence type="ECO:0000256" key="5">
    <source>
        <dbReference type="ARBA" id="ARBA00006095"/>
    </source>
</evidence>
<dbReference type="FunFam" id="3.40.50.1100:FF:000001">
    <property type="entry name" value="Tryptophan synthase beta chain"/>
    <property type="match status" value="1"/>
</dbReference>
<dbReference type="PROSITE" id="PS00168">
    <property type="entry name" value="TRP_SYNTHASE_BETA"/>
    <property type="match status" value="1"/>
</dbReference>
<feature type="chain" id="PRO_5044883802" description="Tryptophan synthase" evidence="15">
    <location>
        <begin position="22"/>
        <end position="1409"/>
    </location>
</feature>
<name>A0ABD3MB47_9STRA</name>
<organism evidence="17 18">
    <name type="scientific">Discostella pseudostelligera</name>
    <dbReference type="NCBI Taxonomy" id="259834"/>
    <lineage>
        <taxon>Eukaryota</taxon>
        <taxon>Sar</taxon>
        <taxon>Stramenopiles</taxon>
        <taxon>Ochrophyta</taxon>
        <taxon>Bacillariophyta</taxon>
        <taxon>Coscinodiscophyceae</taxon>
        <taxon>Thalassiosirophycidae</taxon>
        <taxon>Stephanodiscales</taxon>
        <taxon>Stephanodiscaceae</taxon>
        <taxon>Discostella</taxon>
    </lineage>
</organism>
<evidence type="ECO:0000256" key="12">
    <source>
        <dbReference type="ARBA" id="ARBA00023239"/>
    </source>
</evidence>
<comment type="cofactor">
    <cofactor evidence="1">
        <name>pyridoxal 5'-phosphate</name>
        <dbReference type="ChEBI" id="CHEBI:597326"/>
    </cofactor>
</comment>
<dbReference type="InterPro" id="IPR011060">
    <property type="entry name" value="RibuloseP-bd_barrel"/>
</dbReference>
<evidence type="ECO:0000256" key="1">
    <source>
        <dbReference type="ARBA" id="ARBA00001933"/>
    </source>
</evidence>
<accession>A0ABD3MB47</accession>
<dbReference type="GO" id="GO:0004834">
    <property type="term" value="F:tryptophan synthase activity"/>
    <property type="evidence" value="ECO:0007669"/>
    <property type="project" value="UniProtKB-EC"/>
</dbReference>
<comment type="pathway">
    <text evidence="3">Amino-acid biosynthesis; L-tryptophan biosynthesis; L-tryptophan from chorismate: step 5/5.</text>
</comment>
<keyword evidence="18" id="KW-1185">Reference proteome</keyword>
<feature type="compositionally biased region" description="Basic and acidic residues" evidence="14">
    <location>
        <begin position="1261"/>
        <end position="1278"/>
    </location>
</feature>
<gene>
    <name evidence="17" type="ORF">ACHAWU_000469</name>
</gene>